<dbReference type="SUPFAM" id="SSF48452">
    <property type="entry name" value="TPR-like"/>
    <property type="match status" value="1"/>
</dbReference>
<keyword evidence="3 4" id="KW-0862">Zinc</keyword>
<reference evidence="8" key="1">
    <citation type="submission" date="2025-08" db="UniProtKB">
        <authorList>
            <consortium name="RefSeq"/>
        </authorList>
    </citation>
    <scope>IDENTIFICATION</scope>
    <source>
        <tissue evidence="8">Sperm</tissue>
    </source>
</reference>
<evidence type="ECO:0000259" key="6">
    <source>
        <dbReference type="PROSITE" id="PS50103"/>
    </source>
</evidence>
<dbReference type="Proteomes" id="UP001318040">
    <property type="component" value="Chromosome 26"/>
</dbReference>
<feature type="compositionally biased region" description="Gly residues" evidence="5">
    <location>
        <begin position="338"/>
        <end position="347"/>
    </location>
</feature>
<dbReference type="PANTHER" id="PTHR14928:SF16">
    <property type="entry name" value="C3H1-TYPE DOMAIN-CONTAINING PROTEIN"/>
    <property type="match status" value="1"/>
</dbReference>
<evidence type="ECO:0000313" key="7">
    <source>
        <dbReference type="Proteomes" id="UP001318040"/>
    </source>
</evidence>
<dbReference type="GO" id="GO:0035196">
    <property type="term" value="P:miRNA processing"/>
    <property type="evidence" value="ECO:0007669"/>
    <property type="project" value="TreeGrafter"/>
</dbReference>
<evidence type="ECO:0000256" key="3">
    <source>
        <dbReference type="ARBA" id="ARBA00022833"/>
    </source>
</evidence>
<feature type="domain" description="C3H1-type" evidence="6">
    <location>
        <begin position="1222"/>
        <end position="1245"/>
    </location>
</feature>
<feature type="zinc finger region" description="C3H1-type" evidence="4">
    <location>
        <begin position="1222"/>
        <end position="1245"/>
    </location>
</feature>
<dbReference type="KEGG" id="pmrn:116946152"/>
<dbReference type="InterPro" id="IPR019734">
    <property type="entry name" value="TPR_rpt"/>
</dbReference>
<dbReference type="SUPFAM" id="SSF90229">
    <property type="entry name" value="CCCH zinc finger"/>
    <property type="match status" value="1"/>
</dbReference>
<feature type="compositionally biased region" description="Basic and acidic residues" evidence="5">
    <location>
        <begin position="260"/>
        <end position="270"/>
    </location>
</feature>
<evidence type="ECO:0000256" key="2">
    <source>
        <dbReference type="ARBA" id="ARBA00022771"/>
    </source>
</evidence>
<organism evidence="7 8">
    <name type="scientific">Petromyzon marinus</name>
    <name type="common">Sea lamprey</name>
    <dbReference type="NCBI Taxonomy" id="7757"/>
    <lineage>
        <taxon>Eukaryota</taxon>
        <taxon>Metazoa</taxon>
        <taxon>Chordata</taxon>
        <taxon>Craniata</taxon>
        <taxon>Vertebrata</taxon>
        <taxon>Cyclostomata</taxon>
        <taxon>Hyperoartia</taxon>
        <taxon>Petromyzontiformes</taxon>
        <taxon>Petromyzontidae</taxon>
        <taxon>Petromyzon</taxon>
    </lineage>
</organism>
<dbReference type="InterPro" id="IPR039691">
    <property type="entry name" value="ZC3H7A/B"/>
</dbReference>
<dbReference type="PANTHER" id="PTHR14928">
    <property type="entry name" value="MICRO-RNA BINDING ZINC FINGER CCCH DOMAIN-CONTAINING PROTEIN 7"/>
    <property type="match status" value="1"/>
</dbReference>
<proteinExistence type="predicted"/>
<dbReference type="InterPro" id="IPR011990">
    <property type="entry name" value="TPR-like_helical_dom_sf"/>
</dbReference>
<sequence>MTQLRSGSGAHSGLIRWGSEVPWPAAVKSSGPVSLGRKAAQSKGKVKFCTGCVRHLDVKMSSKTLDKAMRSKLIEEGLRFLQSPQPFDGSDSEYEGFLRKLVSCLWADGDELYRAGDAATAQRQYGEALDVVEYMEKEGLRCPNSVNECLHVNRAACHLRHNDFGKALEDCALALKLNEKNAHACYHRARALRATGSVREAYDSVVICSKLMPQNQQVIALMQELAQALGLRLRKAYISQASGERQAIKNDIDDVISEDENVKPAPETRNETPVSKATLPSQQCNGKTNAKPIGGGGGSGGGGSGGGGSGGSGVTGGSSGGGGSKAATAPAKTKGHKGGSGGRGLPGGSVPPPPPSPLPPQQAGPGLAVVTPAQTRLASKVGPTRNFATAAAAATTSAAATASATASGVRVREAPKPVSVLPTAGKSGAPAKLEPVPLRPGDAVEKPPNAAVPVKETPPGLVNGYGGGGGVGVGVGANKLLPLPVAESATFNTAEDEIIGEDLDELLDMVSEEFSMQGLQSHSMQFPPGLQNSMPTPPQGLSMPHEMQLHQGLQISQELQQGLHMAHGMHVPLHTGLHFALQPGLTLPHGLQMPPTMFSHSGMAHGGGPMLHQHHQQFHLQQQQQHLQLHQQLHQQQHQQQHQQMPPGFAERVATSSSCRGLDSLDDVSTALPVLRATGAFSSGPIAYDGGAGRLYPEGWPGHILQEELMNVVAKMNSADIVAGLARPGWAGVGMVTNPLAETHDLRQACAQCFPLAAGSEIHDYKFFPDLEHKCKKDLLIGRLRNSEDPRFKIIRPRPQMINYIGSYYICKDITEGKACRFPGHCRFAYSQEEIDVWTQERTGLMQRALLFAPVCGTGGWRVRLTLQELIEEHHGIFLFLCEECFDNKPRMLSKQNKENPKYCTNQSAKHIFEETKCLVHVLRGTSVHYSKIRPLNELSQFDICRHEIRYGCLREDKCNFAHSFVELKVWVMQQQSGITHEEIEMDSAKIVAQSSGALAAPTHKISKVEAKRSQMRFRMKFVCSQCWRNGQVTEPEATLKYCNSKARHTWSKERRVLLVMSPERKKWTQIRPFPTPKNVPLQFDLCAHVAKGKKCTFLGNCTFAHSQEEKEVWTYMRESNIKETEKLYEIWMETHGPKAAAKDTTGGTLSGISGQSSEHISLPTDYADITTGFHCWLCGKNCNGGKQWQQHITSERHRDRVFLDDDEQNWQHRFPAGEFSLCPLIEHGNICPEESECKYAHGAAELQEWIERRDYLKSKLAKAINDKLIDERGDFGKYSFLTK</sequence>
<keyword evidence="7" id="KW-1185">Reference proteome</keyword>
<dbReference type="SMART" id="SM00028">
    <property type="entry name" value="TPR"/>
    <property type="match status" value="2"/>
</dbReference>
<evidence type="ECO:0000313" key="8">
    <source>
        <dbReference type="RefSeq" id="XP_032816950.1"/>
    </source>
</evidence>
<feature type="compositionally biased region" description="Gly residues" evidence="5">
    <location>
        <begin position="293"/>
        <end position="324"/>
    </location>
</feature>
<feature type="zinc finger region" description="C3H1-type" evidence="4">
    <location>
        <begin position="944"/>
        <end position="966"/>
    </location>
</feature>
<accession>A0AAJ7X0N3</accession>
<protein>
    <submittedName>
        <fullName evidence="8">Zinc finger CCCH domain-containing protein 7A isoform X1</fullName>
    </submittedName>
</protein>
<dbReference type="GO" id="GO:0008270">
    <property type="term" value="F:zinc ion binding"/>
    <property type="evidence" value="ECO:0007669"/>
    <property type="project" value="UniProtKB-KW"/>
</dbReference>
<dbReference type="RefSeq" id="XP_032816950.1">
    <property type="nucleotide sequence ID" value="XM_032961059.1"/>
</dbReference>
<evidence type="ECO:0000256" key="5">
    <source>
        <dbReference type="SAM" id="MobiDB-lite"/>
    </source>
</evidence>
<dbReference type="SUPFAM" id="SSF57667">
    <property type="entry name" value="beta-beta-alpha zinc fingers"/>
    <property type="match status" value="1"/>
</dbReference>
<gene>
    <name evidence="8" type="primary">ZC3H7A</name>
</gene>
<feature type="domain" description="C3H1-type" evidence="6">
    <location>
        <begin position="1081"/>
        <end position="1109"/>
    </location>
</feature>
<feature type="compositionally biased region" description="Polar residues" evidence="5">
    <location>
        <begin position="271"/>
        <end position="288"/>
    </location>
</feature>
<feature type="domain" description="C3H1-type" evidence="6">
    <location>
        <begin position="944"/>
        <end position="966"/>
    </location>
</feature>
<feature type="region of interest" description="Disordered" evidence="5">
    <location>
        <begin position="259"/>
        <end position="366"/>
    </location>
</feature>
<name>A0AAJ7X0N3_PETMA</name>
<feature type="compositionally biased region" description="Pro residues" evidence="5">
    <location>
        <begin position="349"/>
        <end position="362"/>
    </location>
</feature>
<evidence type="ECO:0000256" key="1">
    <source>
        <dbReference type="ARBA" id="ARBA00022723"/>
    </source>
</evidence>
<dbReference type="InterPro" id="IPR036855">
    <property type="entry name" value="Znf_CCCH_sf"/>
</dbReference>
<keyword evidence="2 4" id="KW-0863">Zinc-finger</keyword>
<dbReference type="Gene3D" id="1.25.40.10">
    <property type="entry name" value="Tetratricopeptide repeat domain"/>
    <property type="match status" value="1"/>
</dbReference>
<dbReference type="SMART" id="SM00356">
    <property type="entry name" value="ZnF_C3H1"/>
    <property type="match status" value="3"/>
</dbReference>
<dbReference type="InterPro" id="IPR000571">
    <property type="entry name" value="Znf_CCCH"/>
</dbReference>
<feature type="region of interest" description="Disordered" evidence="5">
    <location>
        <begin position="627"/>
        <end position="647"/>
    </location>
</feature>
<dbReference type="PROSITE" id="PS50103">
    <property type="entry name" value="ZF_C3H1"/>
    <property type="match status" value="3"/>
</dbReference>
<feature type="zinc finger region" description="C3H1-type" evidence="4">
    <location>
        <begin position="1081"/>
        <end position="1109"/>
    </location>
</feature>
<evidence type="ECO:0000256" key="4">
    <source>
        <dbReference type="PROSITE-ProRule" id="PRU00723"/>
    </source>
</evidence>
<feature type="compositionally biased region" description="Low complexity" evidence="5">
    <location>
        <begin position="627"/>
        <end position="644"/>
    </location>
</feature>
<dbReference type="GO" id="GO:0035198">
    <property type="term" value="F:miRNA binding"/>
    <property type="evidence" value="ECO:0007669"/>
    <property type="project" value="InterPro"/>
</dbReference>
<keyword evidence="1 4" id="KW-0479">Metal-binding</keyword>
<dbReference type="InterPro" id="IPR036236">
    <property type="entry name" value="Znf_C2H2_sf"/>
</dbReference>